<feature type="transmembrane region" description="Helical" evidence="9">
    <location>
        <begin position="364"/>
        <end position="383"/>
    </location>
</feature>
<evidence type="ECO:0000256" key="7">
    <source>
        <dbReference type="ARBA" id="ARBA00023065"/>
    </source>
</evidence>
<dbReference type="NCBIfam" id="NF003715">
    <property type="entry name" value="PRK05326.1-2"/>
    <property type="match status" value="1"/>
</dbReference>
<dbReference type="AlphaFoldDB" id="A0A512JDI1"/>
<dbReference type="InterPro" id="IPR038770">
    <property type="entry name" value="Na+/solute_symporter_sf"/>
</dbReference>
<evidence type="ECO:0000256" key="6">
    <source>
        <dbReference type="ARBA" id="ARBA00022989"/>
    </source>
</evidence>
<evidence type="ECO:0000256" key="1">
    <source>
        <dbReference type="ARBA" id="ARBA00004651"/>
    </source>
</evidence>
<evidence type="ECO:0000256" key="3">
    <source>
        <dbReference type="ARBA" id="ARBA00022449"/>
    </source>
</evidence>
<keyword evidence="6 9" id="KW-1133">Transmembrane helix</keyword>
<reference evidence="12" key="1">
    <citation type="journal article" date="2014" name="Int. J. Syst. Evol. Microbiol.">
        <title>Complete genome of a new Firmicutes species belonging to the dominant human colonic microbiota ('Ruminococcus bicirculans') reveals two chromosomes and a selective capacity to utilize plant glucans.</title>
        <authorList>
            <consortium name="NISC Comparative Sequencing Program"/>
            <person name="Wegmann U."/>
            <person name="Louis P."/>
            <person name="Goesmann A."/>
            <person name="Henrissat B."/>
            <person name="Duncan S.H."/>
            <person name="Flint H.J."/>
        </authorList>
    </citation>
    <scope>NUCLEOTIDE SEQUENCE</scope>
    <source>
        <strain evidence="12">NBRC 107715</strain>
    </source>
</reference>
<dbReference type="NCBIfam" id="NF003716">
    <property type="entry name" value="PRK05326.1-3"/>
    <property type="match status" value="1"/>
</dbReference>
<feature type="transmembrane region" description="Helical" evidence="9">
    <location>
        <begin position="61"/>
        <end position="79"/>
    </location>
</feature>
<sequence>MSSIADANLAILLFAIVAVGSMMSGVLAARLGAPVLIAFLAAGMLAGRQGPGGFAFADYRTAYLIGSLALAVILFDGGLRTKTAAVRRGLWPGLTLATIGVLLTAAVVGATARLALGLPWPSALLVGATISSTDAAAVFFLLRAHGLRVGHRVEATLEVESAANDPLAVFLTLTLVEFVAHPGTVLGAAAVLHLAREAALGTAFGIAGGLATSWALNRVPLPAGLNPLFALSCGLLVFGGASVAGGSGFLAVYLAGLVVGNRPVPGVVRVLNVHEALTWLAQLSMLVVLGILVTPSRLIEQAGPSLIVALALIFVARPLAVLVCLAPFRFTRPQRVFVSAMGLRGAVGIFLASIPVLENVPQAALYFDVAFFVVLTSLLLQGWTAGPIARWLGLAILGHTEPRRVDLGAPVRMAEELVGFPVQPSAPILTGAALPDGVRLAFVLRDNRICSASELRDSDGVLAAGDQAYVVAPPSTLPALDVLFSTPGSARVLTAAQERDVHSSAEVARLRSALRAFRPRVSKNSQ</sequence>
<feature type="transmembrane region" description="Helical" evidence="9">
    <location>
        <begin position="91"/>
        <end position="116"/>
    </location>
</feature>
<evidence type="ECO:0000313" key="12">
    <source>
        <dbReference type="EMBL" id="GLS67315.1"/>
    </source>
</evidence>
<keyword evidence="5 9" id="KW-0812">Transmembrane</keyword>
<evidence type="ECO:0000256" key="4">
    <source>
        <dbReference type="ARBA" id="ARBA00022475"/>
    </source>
</evidence>
<reference evidence="14" key="2">
    <citation type="journal article" date="2019" name="Int. J. Syst. Evol. Microbiol.">
        <title>The Global Catalogue of Microorganisms (GCM) 10K type strain sequencing project: providing services to taxonomists for standard genome sequencing and annotation.</title>
        <authorList>
            <consortium name="The Broad Institute Genomics Platform"/>
            <consortium name="The Broad Institute Genome Sequencing Center for Infectious Disease"/>
            <person name="Wu L."/>
            <person name="Ma J."/>
        </authorList>
    </citation>
    <scope>NUCLEOTIDE SEQUENCE [LARGE SCALE GENOMIC DNA]</scope>
    <source>
        <strain evidence="14">NBRC 107715</strain>
    </source>
</reference>
<dbReference type="Proteomes" id="UP000321960">
    <property type="component" value="Unassembled WGS sequence"/>
</dbReference>
<keyword evidence="8 9" id="KW-0472">Membrane</keyword>
<evidence type="ECO:0000259" key="10">
    <source>
        <dbReference type="Pfam" id="PF00999"/>
    </source>
</evidence>
<dbReference type="InterPro" id="IPR006153">
    <property type="entry name" value="Cation/H_exchanger_TM"/>
</dbReference>
<feature type="transmembrane region" description="Helical" evidence="9">
    <location>
        <begin position="336"/>
        <end position="357"/>
    </location>
</feature>
<evidence type="ECO:0000313" key="14">
    <source>
        <dbReference type="Proteomes" id="UP001156856"/>
    </source>
</evidence>
<evidence type="ECO:0000256" key="5">
    <source>
        <dbReference type="ARBA" id="ARBA00022692"/>
    </source>
</evidence>
<reference evidence="11 13" key="3">
    <citation type="submission" date="2019-07" db="EMBL/GenBank/DDBJ databases">
        <title>Whole genome shotgun sequence of Methylobacterium oxalidis NBRC 107715.</title>
        <authorList>
            <person name="Hosoyama A."/>
            <person name="Uohara A."/>
            <person name="Ohji S."/>
            <person name="Ichikawa N."/>
        </authorList>
    </citation>
    <scope>NUCLEOTIDE SEQUENCE [LARGE SCALE GENOMIC DNA]</scope>
    <source>
        <strain evidence="11 13">NBRC 107715</strain>
    </source>
</reference>
<feature type="transmembrane region" description="Helical" evidence="9">
    <location>
        <begin position="122"/>
        <end position="142"/>
    </location>
</feature>
<dbReference type="PANTHER" id="PTHR32507:SF7">
    <property type="entry name" value="K(+)_H(+) ANTIPORTER NHAP2"/>
    <property type="match status" value="1"/>
</dbReference>
<dbReference type="GO" id="GO:1902600">
    <property type="term" value="P:proton transmembrane transport"/>
    <property type="evidence" value="ECO:0007669"/>
    <property type="project" value="InterPro"/>
</dbReference>
<feature type="transmembrane region" description="Helical" evidence="9">
    <location>
        <begin position="228"/>
        <end position="256"/>
    </location>
</feature>
<keyword evidence="14" id="KW-1185">Reference proteome</keyword>
<accession>A0A512JDI1</accession>
<feature type="transmembrane region" description="Helical" evidence="9">
    <location>
        <begin position="276"/>
        <end position="294"/>
    </location>
</feature>
<dbReference type="OrthoDB" id="9810759at2"/>
<gene>
    <name evidence="12" type="ORF">GCM10007888_56980</name>
    <name evidence="11" type="ORF">MOX02_60510</name>
</gene>
<name>A0A512JDI1_9HYPH</name>
<keyword evidence="4" id="KW-1003">Cell membrane</keyword>
<feature type="transmembrane region" description="Helical" evidence="9">
    <location>
        <begin position="306"/>
        <end position="330"/>
    </location>
</feature>
<dbReference type="EMBL" id="BJZU01000232">
    <property type="protein sequence ID" value="GEP08013.1"/>
    <property type="molecule type" value="Genomic_DNA"/>
</dbReference>
<feature type="transmembrane region" description="Helical" evidence="9">
    <location>
        <begin position="198"/>
        <end position="216"/>
    </location>
</feature>
<organism evidence="11 13">
    <name type="scientific">Methylobacterium oxalidis</name>
    <dbReference type="NCBI Taxonomy" id="944322"/>
    <lineage>
        <taxon>Bacteria</taxon>
        <taxon>Pseudomonadati</taxon>
        <taxon>Pseudomonadota</taxon>
        <taxon>Alphaproteobacteria</taxon>
        <taxon>Hyphomicrobiales</taxon>
        <taxon>Methylobacteriaceae</taxon>
        <taxon>Methylobacterium</taxon>
    </lineage>
</organism>
<evidence type="ECO:0000256" key="2">
    <source>
        <dbReference type="ARBA" id="ARBA00022448"/>
    </source>
</evidence>
<feature type="domain" description="Cation/H+ exchanger transmembrane" evidence="10">
    <location>
        <begin position="22"/>
        <end position="391"/>
    </location>
</feature>
<keyword evidence="7" id="KW-0406">Ion transport</keyword>
<comment type="caution">
    <text evidence="11">The sequence shown here is derived from an EMBL/GenBank/DDBJ whole genome shotgun (WGS) entry which is preliminary data.</text>
</comment>
<dbReference type="GO" id="GO:0005886">
    <property type="term" value="C:plasma membrane"/>
    <property type="evidence" value="ECO:0007669"/>
    <property type="project" value="UniProtKB-SubCell"/>
</dbReference>
<evidence type="ECO:0000313" key="11">
    <source>
        <dbReference type="EMBL" id="GEP08013.1"/>
    </source>
</evidence>
<keyword evidence="2" id="KW-0813">Transport</keyword>
<dbReference type="Gene3D" id="1.20.1530.20">
    <property type="match status" value="1"/>
</dbReference>
<evidence type="ECO:0000256" key="8">
    <source>
        <dbReference type="ARBA" id="ARBA00023136"/>
    </source>
</evidence>
<evidence type="ECO:0000313" key="13">
    <source>
        <dbReference type="Proteomes" id="UP000321960"/>
    </source>
</evidence>
<dbReference type="Pfam" id="PF00999">
    <property type="entry name" value="Na_H_Exchanger"/>
    <property type="match status" value="1"/>
</dbReference>
<dbReference type="GO" id="GO:0015297">
    <property type="term" value="F:antiporter activity"/>
    <property type="evidence" value="ECO:0007669"/>
    <property type="project" value="UniProtKB-KW"/>
</dbReference>
<dbReference type="PANTHER" id="PTHR32507">
    <property type="entry name" value="NA(+)/H(+) ANTIPORTER 1"/>
    <property type="match status" value="1"/>
</dbReference>
<dbReference type="Proteomes" id="UP001156856">
    <property type="component" value="Unassembled WGS sequence"/>
</dbReference>
<evidence type="ECO:0000256" key="9">
    <source>
        <dbReference type="SAM" id="Phobius"/>
    </source>
</evidence>
<comment type="subcellular location">
    <subcellularLocation>
        <location evidence="1">Cell membrane</location>
        <topology evidence="1">Multi-pass membrane protein</topology>
    </subcellularLocation>
</comment>
<reference evidence="12" key="4">
    <citation type="submission" date="2023-01" db="EMBL/GenBank/DDBJ databases">
        <title>Draft genome sequence of Methylobacterium oxalidis strain NBRC 107715.</title>
        <authorList>
            <person name="Sun Q."/>
            <person name="Mori K."/>
        </authorList>
    </citation>
    <scope>NUCLEOTIDE SEQUENCE</scope>
    <source>
        <strain evidence="12">NBRC 107715</strain>
    </source>
</reference>
<proteinExistence type="predicted"/>
<dbReference type="RefSeq" id="WP_147029388.1">
    <property type="nucleotide sequence ID" value="NZ_BJZU01000232.1"/>
</dbReference>
<protein>
    <submittedName>
        <fullName evidence="11">K+/H+ antiporter</fullName>
    </submittedName>
</protein>
<keyword evidence="3" id="KW-0050">Antiport</keyword>
<dbReference type="EMBL" id="BSPK01000111">
    <property type="protein sequence ID" value="GLS67315.1"/>
    <property type="molecule type" value="Genomic_DNA"/>
</dbReference>